<dbReference type="RefSeq" id="WP_153971610.1">
    <property type="nucleotide sequence ID" value="NZ_JACRWE010000003.1"/>
</dbReference>
<dbReference type="Proteomes" id="UP000609849">
    <property type="component" value="Unassembled WGS sequence"/>
</dbReference>
<comment type="caution">
    <text evidence="1">The sequence shown here is derived from an EMBL/GenBank/DDBJ whole genome shotgun (WGS) entry which is preliminary data.</text>
</comment>
<dbReference type="EMBL" id="JACRWE010000003">
    <property type="protein sequence ID" value="MBC5996925.1"/>
    <property type="molecule type" value="Genomic_DNA"/>
</dbReference>
<keyword evidence="2" id="KW-1185">Reference proteome</keyword>
<gene>
    <name evidence="1" type="ORF">H8923_09140</name>
</gene>
<reference evidence="1 2" key="1">
    <citation type="submission" date="2020-08" db="EMBL/GenBank/DDBJ databases">
        <authorList>
            <person name="Liu C."/>
            <person name="Sun Q."/>
        </authorList>
    </citation>
    <scope>NUCLEOTIDE SEQUENCE [LARGE SCALE GENOMIC DNA]</scope>
    <source>
        <strain evidence="1 2">NSJ-18</strain>
    </source>
</reference>
<accession>A0ABR7JPS6</accession>
<name>A0ABR7JPS6_9FIRM</name>
<sequence>MYYNYIEDLSIDKQKLLKKYSLSLNDELIWEFNHKKYYKVKYFTHKFAIKHSTLSLLFHIYKLCYAKIKYFENNFEKYEPLKYSYKEGFFKCELYDMEFMIHKSSNIIIDLRNLSEIKTIEDFRSFCKYLESFEK</sequence>
<organism evidence="1 2">
    <name type="scientific">Romboutsia faecis</name>
    <dbReference type="NCBI Taxonomy" id="2764597"/>
    <lineage>
        <taxon>Bacteria</taxon>
        <taxon>Bacillati</taxon>
        <taxon>Bacillota</taxon>
        <taxon>Clostridia</taxon>
        <taxon>Peptostreptococcales</taxon>
        <taxon>Peptostreptococcaceae</taxon>
        <taxon>Romboutsia</taxon>
    </lineage>
</organism>
<proteinExistence type="predicted"/>
<evidence type="ECO:0000313" key="1">
    <source>
        <dbReference type="EMBL" id="MBC5996925.1"/>
    </source>
</evidence>
<protein>
    <submittedName>
        <fullName evidence="1">Uncharacterized protein</fullName>
    </submittedName>
</protein>
<evidence type="ECO:0000313" key="2">
    <source>
        <dbReference type="Proteomes" id="UP000609849"/>
    </source>
</evidence>